<feature type="domain" description="NB-ARC" evidence="3">
    <location>
        <begin position="213"/>
        <end position="378"/>
    </location>
</feature>
<name>A0AAN8YV33_9MAGN</name>
<dbReference type="AlphaFoldDB" id="A0AAN8YV33"/>
<dbReference type="PRINTS" id="PR00364">
    <property type="entry name" value="DISEASERSIST"/>
</dbReference>
<keyword evidence="1" id="KW-0677">Repeat</keyword>
<dbReference type="Proteomes" id="UP001370490">
    <property type="component" value="Unassembled WGS sequence"/>
</dbReference>
<dbReference type="PANTHER" id="PTHR23155:SF1205">
    <property type="entry name" value="DISEASE RESISTANCE PROTEIN RPM1"/>
    <property type="match status" value="1"/>
</dbReference>
<dbReference type="Gene3D" id="1.10.8.430">
    <property type="entry name" value="Helical domain of apoptotic protease-activating factors"/>
    <property type="match status" value="1"/>
</dbReference>
<dbReference type="Pfam" id="PF00931">
    <property type="entry name" value="NB-ARC"/>
    <property type="match status" value="1"/>
</dbReference>
<dbReference type="Gene3D" id="3.80.10.10">
    <property type="entry name" value="Ribonuclease Inhibitor"/>
    <property type="match status" value="2"/>
</dbReference>
<evidence type="ECO:0000256" key="1">
    <source>
        <dbReference type="ARBA" id="ARBA00022737"/>
    </source>
</evidence>
<evidence type="ECO:0000256" key="2">
    <source>
        <dbReference type="ARBA" id="ARBA00022821"/>
    </source>
</evidence>
<dbReference type="GO" id="GO:0043531">
    <property type="term" value="F:ADP binding"/>
    <property type="evidence" value="ECO:0007669"/>
    <property type="project" value="InterPro"/>
</dbReference>
<feature type="domain" description="Disease resistance R13L4/SHOC-2-like LRR" evidence="5">
    <location>
        <begin position="640"/>
        <end position="959"/>
    </location>
</feature>
<protein>
    <submittedName>
        <fullName evidence="6">NB-ARC</fullName>
    </submittedName>
</protein>
<dbReference type="Pfam" id="PF23559">
    <property type="entry name" value="WHD_DRP"/>
    <property type="match status" value="1"/>
</dbReference>
<reference evidence="6 7" key="1">
    <citation type="submission" date="2023-12" db="EMBL/GenBank/DDBJ databases">
        <title>A high-quality genome assembly for Dillenia turbinata (Dilleniales).</title>
        <authorList>
            <person name="Chanderbali A."/>
        </authorList>
    </citation>
    <scope>NUCLEOTIDE SEQUENCE [LARGE SCALE GENOMIC DNA]</scope>
    <source>
        <strain evidence="6">LSX21</strain>
        <tissue evidence="6">Leaf</tissue>
    </source>
</reference>
<dbReference type="InterPro" id="IPR032675">
    <property type="entry name" value="LRR_dom_sf"/>
</dbReference>
<dbReference type="InterPro" id="IPR027417">
    <property type="entry name" value="P-loop_NTPase"/>
</dbReference>
<keyword evidence="7" id="KW-1185">Reference proteome</keyword>
<evidence type="ECO:0000259" key="5">
    <source>
        <dbReference type="Pfam" id="PF23598"/>
    </source>
</evidence>
<proteinExistence type="predicted"/>
<evidence type="ECO:0000259" key="4">
    <source>
        <dbReference type="Pfam" id="PF23559"/>
    </source>
</evidence>
<accession>A0AAN8YV33</accession>
<evidence type="ECO:0000313" key="7">
    <source>
        <dbReference type="Proteomes" id="UP001370490"/>
    </source>
</evidence>
<feature type="domain" description="Disease resistance protein winged helix" evidence="4">
    <location>
        <begin position="463"/>
        <end position="524"/>
    </location>
</feature>
<comment type="caution">
    <text evidence="6">The sequence shown here is derived from an EMBL/GenBank/DDBJ whole genome shotgun (WGS) entry which is preliminary data.</text>
</comment>
<dbReference type="Pfam" id="PF23598">
    <property type="entry name" value="LRR_14"/>
    <property type="match status" value="1"/>
</dbReference>
<dbReference type="InterPro" id="IPR002182">
    <property type="entry name" value="NB-ARC"/>
</dbReference>
<evidence type="ECO:0000313" key="6">
    <source>
        <dbReference type="EMBL" id="KAK6913515.1"/>
    </source>
</evidence>
<evidence type="ECO:0000259" key="3">
    <source>
        <dbReference type="Pfam" id="PF00931"/>
    </source>
</evidence>
<dbReference type="Gene3D" id="1.10.10.10">
    <property type="entry name" value="Winged helix-like DNA-binding domain superfamily/Winged helix DNA-binding domain"/>
    <property type="match status" value="1"/>
</dbReference>
<dbReference type="InterPro" id="IPR058922">
    <property type="entry name" value="WHD_DRP"/>
</dbReference>
<dbReference type="SUPFAM" id="SSF52540">
    <property type="entry name" value="P-loop containing nucleoside triphosphate hydrolases"/>
    <property type="match status" value="1"/>
</dbReference>
<sequence length="970" mass="110540">MAVVVDNLLRKLDERINYAYSPSVTSFLSEIKTQFQKIQPYLDEAEWMREMEGEGGIDVLENSQQYPSNSMVIKWLFKVGHLVHEVEDVIDTLYLQSFDVKVDAVSTRIQRFLSIGCYPKTQDLTTFGPQGQGFMHLINQGLGFIKFLVRYWVSSDLLKQFLEEVAMTAAALEEEAHEMHLRADSTRQIALNRVAHETSTERLLQSTKMVGRETELELLKHKLEDDGQSLAVVGVVGLTGIGKTTLATRAYETMKRNFDCCSFIFLPRIPIEDLPREVLKGILKSLCLMAPANLDGMDMLSVIEMIHHYLHGKKFLLVLDDVLTLDELNCITNALPHDCKVKLLFTSTGLDGKGLNNVIHLKPLAEEHAYKLLYNRAFLDDIYLPCMFRPLAREATKILEMCEGSPLAIATVGGALSSNPNEPPEWVRFHDRLKMAGHKYMLTCYASLPPVLKSCFLYAAFLPPHFEFQCKWLQRLWIAEGFVETLPNRTAEEVAESQMLELVQRNFLQVRQVGPDGEILSCWILQPLRKFAHRRAQQDHICTIFESGGNLFMDRLLLHNKKPSRRNSNKRSNIENVTSDARKGSTYDIVSDSEITLVSRDIDDIKITMTKPNFGEINLSRLYTFLVLGGVERWASANSSKLSAFKLLSVLEFHGLPIEDLVSTVGDLCLLRYLGLRGCKKLRTLPNTLIELQKLQTLDIRETSVTVLPFPLTSLRKLRHLFLASSFSDRAVDFPVQIEYLGDLQTLAGAKLTEDIARNLQYLSQLRKLSIGEVEPSHMEHLHVAFNEMNSLRSLTLKCKRRKQIDVKSLDPLLNLEKLRIGGQAHDLLHWVSLLSSLKYFYLWDCPLNQDPLQALHHLHSLTVLSLCNSYEGEQIYFPENSFRSLRKLSILHCRQLNGWSNVTSGTMAKLEIFTVASCSKLTMLPRGIENLASLQVLHVINMPETFVKEAREFHSKWPSKFSLHVQRRP</sequence>
<dbReference type="EMBL" id="JBAMMX010000027">
    <property type="protein sequence ID" value="KAK6913515.1"/>
    <property type="molecule type" value="Genomic_DNA"/>
</dbReference>
<dbReference type="Gene3D" id="3.40.50.300">
    <property type="entry name" value="P-loop containing nucleotide triphosphate hydrolases"/>
    <property type="match status" value="1"/>
</dbReference>
<dbReference type="PANTHER" id="PTHR23155">
    <property type="entry name" value="DISEASE RESISTANCE PROTEIN RP"/>
    <property type="match status" value="1"/>
</dbReference>
<dbReference type="InterPro" id="IPR036388">
    <property type="entry name" value="WH-like_DNA-bd_sf"/>
</dbReference>
<dbReference type="InterPro" id="IPR042197">
    <property type="entry name" value="Apaf_helical"/>
</dbReference>
<dbReference type="SUPFAM" id="SSF52058">
    <property type="entry name" value="L domain-like"/>
    <property type="match status" value="1"/>
</dbReference>
<dbReference type="GO" id="GO:0098542">
    <property type="term" value="P:defense response to other organism"/>
    <property type="evidence" value="ECO:0007669"/>
    <property type="project" value="TreeGrafter"/>
</dbReference>
<organism evidence="6 7">
    <name type="scientific">Dillenia turbinata</name>
    <dbReference type="NCBI Taxonomy" id="194707"/>
    <lineage>
        <taxon>Eukaryota</taxon>
        <taxon>Viridiplantae</taxon>
        <taxon>Streptophyta</taxon>
        <taxon>Embryophyta</taxon>
        <taxon>Tracheophyta</taxon>
        <taxon>Spermatophyta</taxon>
        <taxon>Magnoliopsida</taxon>
        <taxon>eudicotyledons</taxon>
        <taxon>Gunneridae</taxon>
        <taxon>Pentapetalae</taxon>
        <taxon>Dilleniales</taxon>
        <taxon>Dilleniaceae</taxon>
        <taxon>Dillenia</taxon>
    </lineage>
</organism>
<keyword evidence="2" id="KW-0611">Plant defense</keyword>
<dbReference type="InterPro" id="IPR044974">
    <property type="entry name" value="Disease_R_plants"/>
</dbReference>
<gene>
    <name evidence="6" type="ORF">RJ641_023116</name>
</gene>
<dbReference type="InterPro" id="IPR055414">
    <property type="entry name" value="LRR_R13L4/SHOC2-like"/>
</dbReference>